<evidence type="ECO:0000313" key="2">
    <source>
        <dbReference type="EMBL" id="RSE24473.1"/>
    </source>
</evidence>
<organism evidence="2 3">
    <name type="scientific">Atlantibacter subterraneus</name>
    <dbReference type="NCBI Taxonomy" id="255519"/>
    <lineage>
        <taxon>Bacteria</taxon>
        <taxon>Pseudomonadati</taxon>
        <taxon>Pseudomonadota</taxon>
        <taxon>Gammaproteobacteria</taxon>
        <taxon>Enterobacterales</taxon>
        <taxon>Enterobacteriaceae</taxon>
        <taxon>Atlantibacter</taxon>
    </lineage>
</organism>
<dbReference type="Gene3D" id="1.10.260.40">
    <property type="entry name" value="lambda repressor-like DNA-binding domains"/>
    <property type="match status" value="1"/>
</dbReference>
<dbReference type="InterPro" id="IPR010982">
    <property type="entry name" value="Lambda_DNA-bd_dom_sf"/>
</dbReference>
<dbReference type="OrthoDB" id="5678898at2"/>
<evidence type="ECO:0000259" key="1">
    <source>
        <dbReference type="PROSITE" id="PS50943"/>
    </source>
</evidence>
<sequence>MSVQIINDRNGKPEYAVVPYDLYLQLTANEDEGFEDIPFVSDETDDVAIPHAVVGIQIESEVSLLAAWRIYRGMSQQEAAEKLGITQAAVSQLEATGSRPQKRTREKLAALYDCQPEQLIL</sequence>
<dbReference type="Proteomes" id="UP000275331">
    <property type="component" value="Unassembled WGS sequence"/>
</dbReference>
<dbReference type="SUPFAM" id="SSF47413">
    <property type="entry name" value="lambda repressor-like DNA-binding domains"/>
    <property type="match status" value="1"/>
</dbReference>
<name>A0A3R9EYA3_9ENTR</name>
<accession>A0A3R9EYA3</accession>
<dbReference type="CDD" id="cd00093">
    <property type="entry name" value="HTH_XRE"/>
    <property type="match status" value="1"/>
</dbReference>
<comment type="caution">
    <text evidence="2">The sequence shown here is derived from an EMBL/GenBank/DDBJ whole genome shotgun (WGS) entry which is preliminary data.</text>
</comment>
<feature type="domain" description="HTH cro/C1-type" evidence="1">
    <location>
        <begin position="65"/>
        <end position="119"/>
    </location>
</feature>
<dbReference type="InterPro" id="IPR001387">
    <property type="entry name" value="Cro/C1-type_HTH"/>
</dbReference>
<dbReference type="SMART" id="SM00530">
    <property type="entry name" value="HTH_XRE"/>
    <property type="match status" value="1"/>
</dbReference>
<gene>
    <name evidence="2" type="ORF">EGT71_14960</name>
</gene>
<dbReference type="GO" id="GO:0003677">
    <property type="term" value="F:DNA binding"/>
    <property type="evidence" value="ECO:0007669"/>
    <property type="project" value="InterPro"/>
</dbReference>
<dbReference type="Pfam" id="PF01381">
    <property type="entry name" value="HTH_3"/>
    <property type="match status" value="1"/>
</dbReference>
<dbReference type="PROSITE" id="PS50943">
    <property type="entry name" value="HTH_CROC1"/>
    <property type="match status" value="1"/>
</dbReference>
<protein>
    <submittedName>
        <fullName evidence="2">XRE family transcriptional regulator</fullName>
    </submittedName>
</protein>
<dbReference type="AlphaFoldDB" id="A0A3R9EYA3"/>
<evidence type="ECO:0000313" key="3">
    <source>
        <dbReference type="Proteomes" id="UP000275331"/>
    </source>
</evidence>
<reference evidence="2 3" key="1">
    <citation type="submission" date="2018-10" db="EMBL/GenBank/DDBJ databases">
        <title>Transmission dynamics of multidrug resistant bacteria on intensive care unit surfaces.</title>
        <authorList>
            <person name="D'Souza A.W."/>
            <person name="Potter R.F."/>
            <person name="Wallace M."/>
            <person name="Shupe A."/>
            <person name="Patel S."/>
            <person name="Sun S."/>
            <person name="Gul D."/>
            <person name="Kwon J.H."/>
            <person name="Andleeb S."/>
            <person name="Burnham C.-A.D."/>
            <person name="Dantas G."/>
        </authorList>
    </citation>
    <scope>NUCLEOTIDE SEQUENCE [LARGE SCALE GENOMIC DNA]</scope>
    <source>
        <strain evidence="2 3">AS_373</strain>
    </source>
</reference>
<dbReference type="EMBL" id="RHXB01000010">
    <property type="protein sequence ID" value="RSE24473.1"/>
    <property type="molecule type" value="Genomic_DNA"/>
</dbReference>
<proteinExistence type="predicted"/>
<dbReference type="RefSeq" id="WP_125294022.1">
    <property type="nucleotide sequence ID" value="NZ_RHWZ01000008.1"/>
</dbReference>